<dbReference type="AlphaFoldDB" id="A0A8J3FH84"/>
<gene>
    <name evidence="6" type="ORF">GCM10007962_04420</name>
</gene>
<dbReference type="Gene3D" id="1.10.760.10">
    <property type="entry name" value="Cytochrome c-like domain"/>
    <property type="match status" value="1"/>
</dbReference>
<accession>A0A8J3FH84</accession>
<dbReference type="GO" id="GO:0020037">
    <property type="term" value="F:heme binding"/>
    <property type="evidence" value="ECO:0007669"/>
    <property type="project" value="InterPro"/>
</dbReference>
<dbReference type="GO" id="GO:0009055">
    <property type="term" value="F:electron transfer activity"/>
    <property type="evidence" value="ECO:0007669"/>
    <property type="project" value="InterPro"/>
</dbReference>
<evidence type="ECO:0000259" key="5">
    <source>
        <dbReference type="PROSITE" id="PS51007"/>
    </source>
</evidence>
<keyword evidence="2 4" id="KW-0479">Metal-binding</keyword>
<dbReference type="InterPro" id="IPR036909">
    <property type="entry name" value="Cyt_c-like_dom_sf"/>
</dbReference>
<proteinExistence type="predicted"/>
<protein>
    <recommendedName>
        <fullName evidence="5">Cytochrome c domain-containing protein</fullName>
    </recommendedName>
</protein>
<name>A0A8J3FH84_9FLAO</name>
<dbReference type="PROSITE" id="PS51257">
    <property type="entry name" value="PROKAR_LIPOPROTEIN"/>
    <property type="match status" value="1"/>
</dbReference>
<keyword evidence="1 4" id="KW-0349">Heme</keyword>
<organism evidence="6 7">
    <name type="scientific">Yeosuana aromativorans</name>
    <dbReference type="NCBI Taxonomy" id="288019"/>
    <lineage>
        <taxon>Bacteria</taxon>
        <taxon>Pseudomonadati</taxon>
        <taxon>Bacteroidota</taxon>
        <taxon>Flavobacteriia</taxon>
        <taxon>Flavobacteriales</taxon>
        <taxon>Flavobacteriaceae</taxon>
        <taxon>Yeosuana</taxon>
    </lineage>
</organism>
<sequence>MSKSLKYVSLFLIVLLISCGDNEKNEKEGFSYEKKTESKSSVSETTLLASQKTDLNNKGTGPITSMELPETIDQDMARNGERLFMKLCTACHRPDKKFIGPEPKGIMDRRTPEWIMNMILNPEEMLRKDPLAKELLVEFNYAPMIKQEVTQEDARAILEYYRTLN</sequence>
<keyword evidence="3 4" id="KW-0408">Iron</keyword>
<evidence type="ECO:0000256" key="4">
    <source>
        <dbReference type="PROSITE-ProRule" id="PRU00433"/>
    </source>
</evidence>
<evidence type="ECO:0000256" key="2">
    <source>
        <dbReference type="ARBA" id="ARBA00022723"/>
    </source>
</evidence>
<dbReference type="PROSITE" id="PS51007">
    <property type="entry name" value="CYTC"/>
    <property type="match status" value="1"/>
</dbReference>
<evidence type="ECO:0000313" key="6">
    <source>
        <dbReference type="EMBL" id="GGK13218.1"/>
    </source>
</evidence>
<comment type="caution">
    <text evidence="6">The sequence shown here is derived from an EMBL/GenBank/DDBJ whole genome shotgun (WGS) entry which is preliminary data.</text>
</comment>
<dbReference type="InterPro" id="IPR009056">
    <property type="entry name" value="Cyt_c-like_dom"/>
</dbReference>
<dbReference type="Proteomes" id="UP000612329">
    <property type="component" value="Unassembled WGS sequence"/>
</dbReference>
<reference evidence="6" key="1">
    <citation type="journal article" date="2014" name="Int. J. Syst. Evol. Microbiol.">
        <title>Complete genome sequence of Corynebacterium casei LMG S-19264T (=DSM 44701T), isolated from a smear-ripened cheese.</title>
        <authorList>
            <consortium name="US DOE Joint Genome Institute (JGI-PGF)"/>
            <person name="Walter F."/>
            <person name="Albersmeier A."/>
            <person name="Kalinowski J."/>
            <person name="Ruckert C."/>
        </authorList>
    </citation>
    <scope>NUCLEOTIDE SEQUENCE</scope>
    <source>
        <strain evidence="6">JCM 12862</strain>
    </source>
</reference>
<dbReference type="RefSeq" id="WP_188649639.1">
    <property type="nucleotide sequence ID" value="NZ_BMNR01000001.1"/>
</dbReference>
<feature type="domain" description="Cytochrome c" evidence="5">
    <location>
        <begin position="75"/>
        <end position="165"/>
    </location>
</feature>
<dbReference type="SUPFAM" id="SSF46626">
    <property type="entry name" value="Cytochrome c"/>
    <property type="match status" value="1"/>
</dbReference>
<dbReference type="EMBL" id="BMNR01000001">
    <property type="protein sequence ID" value="GGK13218.1"/>
    <property type="molecule type" value="Genomic_DNA"/>
</dbReference>
<dbReference type="Pfam" id="PF00034">
    <property type="entry name" value="Cytochrom_C"/>
    <property type="match status" value="1"/>
</dbReference>
<keyword evidence="7" id="KW-1185">Reference proteome</keyword>
<evidence type="ECO:0000313" key="7">
    <source>
        <dbReference type="Proteomes" id="UP000612329"/>
    </source>
</evidence>
<evidence type="ECO:0000256" key="3">
    <source>
        <dbReference type="ARBA" id="ARBA00023004"/>
    </source>
</evidence>
<dbReference type="GO" id="GO:0046872">
    <property type="term" value="F:metal ion binding"/>
    <property type="evidence" value="ECO:0007669"/>
    <property type="project" value="UniProtKB-KW"/>
</dbReference>
<reference evidence="6" key="2">
    <citation type="submission" date="2020-09" db="EMBL/GenBank/DDBJ databases">
        <authorList>
            <person name="Sun Q."/>
            <person name="Ohkuma M."/>
        </authorList>
    </citation>
    <scope>NUCLEOTIDE SEQUENCE</scope>
    <source>
        <strain evidence="6">JCM 12862</strain>
    </source>
</reference>
<evidence type="ECO:0000256" key="1">
    <source>
        <dbReference type="ARBA" id="ARBA00022617"/>
    </source>
</evidence>